<evidence type="ECO:0000259" key="12">
    <source>
        <dbReference type="PROSITE" id="PS50262"/>
    </source>
</evidence>
<evidence type="ECO:0000256" key="3">
    <source>
        <dbReference type="ARBA" id="ARBA00022692"/>
    </source>
</evidence>
<gene>
    <name evidence="13" type="ORF">GTO93_0016393</name>
</gene>
<evidence type="ECO:0000256" key="6">
    <source>
        <dbReference type="ARBA" id="ARBA00023015"/>
    </source>
</evidence>
<dbReference type="SUPFAM" id="SSF54160">
    <property type="entry name" value="Chromo domain-like"/>
    <property type="match status" value="1"/>
</dbReference>
<keyword evidence="14" id="KW-1185">Reference proteome</keyword>
<dbReference type="InterPro" id="IPR038217">
    <property type="entry name" value="MRG_C_sf"/>
</dbReference>
<evidence type="ECO:0000256" key="7">
    <source>
        <dbReference type="ARBA" id="ARBA00023136"/>
    </source>
</evidence>
<comment type="subcellular location">
    <subcellularLocation>
        <location evidence="2">Membrane</location>
    </subcellularLocation>
    <subcellularLocation>
        <location evidence="1">Nucleus</location>
    </subcellularLocation>
</comment>
<keyword evidence="3 11" id="KW-0812">Transmembrane</keyword>
<sequence length="530" mass="61021">MRVSQGRKKSSINFFILNLAVTDFQFVLTLPFWAVDTALDFSWPFGDAMCKIILSITVMNMYASVFFLTAMSITRYWSVASALNNRSRRMSCSVKWISLLLWVSATVATAPTAIFSTVTNVAGEKLCLLKFPADQYWLALYHLQKIMVAFVIPMLILSICYLLLLRFIRQKGMNNNNPKRRSKVTKSVTIVVLSFFLCWAPNHAITFWGVLVKFNEVNWDKTYYMVHTYIFPVTVCLAHANSCLNPILYCLMRREFRKIWDEWVPESRVLKYVDTNLQKQKELQKANQDQYAEGKMRGAAPGKKIAAVQQKNVELKTKKNKQKTPGPGEGTSTSEMPQPPRKKRARVDPTVESEETFMNRVEVKVKIPEELKPWLVDDWDLITRQKQLFHLPAKKNVDTVLEDYANYKKSRGNSDNKEFAVNEVVAGIREYFNVMLGTQLLYKFERPQYAEILADHPDAPMSQIYGAPHLLRLFVRIGAMLAYTPLDEKSLALLLNYLQDFLKYLVKNASTLFSASDYEVAPPEYHRKAV</sequence>
<keyword evidence="9" id="KW-0539">Nucleus</keyword>
<keyword evidence="4" id="KW-0156">Chromatin regulator</keyword>
<dbReference type="InterPro" id="IPR016197">
    <property type="entry name" value="Chromo-like_dom_sf"/>
</dbReference>
<dbReference type="InterPro" id="IPR017452">
    <property type="entry name" value="GPCR_Rhodpsn_7TM"/>
</dbReference>
<feature type="non-terminal residue" evidence="13">
    <location>
        <position position="1"/>
    </location>
</feature>
<dbReference type="PRINTS" id="PR00526">
    <property type="entry name" value="FMETLEUPHER"/>
</dbReference>
<dbReference type="Pfam" id="PF00001">
    <property type="entry name" value="7tm_1"/>
    <property type="match status" value="1"/>
</dbReference>
<feature type="transmembrane region" description="Helical" evidence="11">
    <location>
        <begin position="146"/>
        <end position="168"/>
    </location>
</feature>
<feature type="transmembrane region" description="Helical" evidence="11">
    <location>
        <begin position="229"/>
        <end position="251"/>
    </location>
</feature>
<protein>
    <submittedName>
        <fullName evidence="13">MO4L1 protein</fullName>
    </submittedName>
</protein>
<accession>A0ABS2YCR1</accession>
<feature type="transmembrane region" description="Helical" evidence="11">
    <location>
        <begin position="188"/>
        <end position="209"/>
    </location>
</feature>
<dbReference type="PRINTS" id="PR00237">
    <property type="entry name" value="GPCRRHODOPSN"/>
</dbReference>
<keyword evidence="7 11" id="KW-0472">Membrane</keyword>
<evidence type="ECO:0000256" key="9">
    <source>
        <dbReference type="ARBA" id="ARBA00023242"/>
    </source>
</evidence>
<evidence type="ECO:0000256" key="1">
    <source>
        <dbReference type="ARBA" id="ARBA00004123"/>
    </source>
</evidence>
<feature type="transmembrane region" description="Helical" evidence="11">
    <location>
        <begin position="94"/>
        <end position="115"/>
    </location>
</feature>
<comment type="caution">
    <text evidence="13">The sequence shown here is derived from an EMBL/GenBank/DDBJ whole genome shotgun (WGS) entry which is preliminary data.</text>
</comment>
<dbReference type="PROSITE" id="PS50262">
    <property type="entry name" value="G_PROTEIN_RECEP_F1_2"/>
    <property type="match status" value="1"/>
</dbReference>
<feature type="non-terminal residue" evidence="13">
    <location>
        <position position="530"/>
    </location>
</feature>
<feature type="region of interest" description="Disordered" evidence="10">
    <location>
        <begin position="284"/>
        <end position="303"/>
    </location>
</feature>
<dbReference type="Gene3D" id="1.20.1070.10">
    <property type="entry name" value="Rhodopsin 7-helix transmembrane proteins"/>
    <property type="match status" value="1"/>
</dbReference>
<evidence type="ECO:0000256" key="5">
    <source>
        <dbReference type="ARBA" id="ARBA00022989"/>
    </source>
</evidence>
<evidence type="ECO:0000256" key="8">
    <source>
        <dbReference type="ARBA" id="ARBA00023163"/>
    </source>
</evidence>
<dbReference type="PROSITE" id="PS51640">
    <property type="entry name" value="MRG"/>
    <property type="match status" value="1"/>
</dbReference>
<dbReference type="PANTHER" id="PTHR10880">
    <property type="entry name" value="MORTALITY FACTOR 4-LIKE PROTEIN"/>
    <property type="match status" value="1"/>
</dbReference>
<evidence type="ECO:0000256" key="2">
    <source>
        <dbReference type="ARBA" id="ARBA00004370"/>
    </source>
</evidence>
<dbReference type="InterPro" id="IPR026541">
    <property type="entry name" value="MRG_dom"/>
</dbReference>
<feature type="domain" description="G-protein coupled receptors family 1 profile" evidence="12">
    <location>
        <begin position="1"/>
        <end position="249"/>
    </location>
</feature>
<keyword evidence="6" id="KW-0805">Transcription regulation</keyword>
<feature type="region of interest" description="Disordered" evidence="10">
    <location>
        <begin position="312"/>
        <end position="353"/>
    </location>
</feature>
<keyword evidence="5 11" id="KW-1133">Transmembrane helix</keyword>
<evidence type="ECO:0000313" key="14">
    <source>
        <dbReference type="Proteomes" id="UP001166093"/>
    </source>
</evidence>
<dbReference type="PANTHER" id="PTHR10880:SF48">
    <property type="entry name" value="MORTALITY FACTOR 4 LIKE 2"/>
    <property type="match status" value="1"/>
</dbReference>
<proteinExistence type="predicted"/>
<dbReference type="Proteomes" id="UP001166093">
    <property type="component" value="Unassembled WGS sequence"/>
</dbReference>
<evidence type="ECO:0000256" key="10">
    <source>
        <dbReference type="SAM" id="MobiDB-lite"/>
    </source>
</evidence>
<dbReference type="Gene3D" id="1.10.274.30">
    <property type="entry name" value="MRG domain"/>
    <property type="match status" value="1"/>
</dbReference>
<dbReference type="InterPro" id="IPR008676">
    <property type="entry name" value="MRG"/>
</dbReference>
<reference evidence="13" key="1">
    <citation type="journal article" date="2021" name="Cell">
        <title>Tracing the genetic footprints of vertebrate landing in non-teleost ray-finned fishes.</title>
        <authorList>
            <person name="Bi X."/>
            <person name="Wang K."/>
            <person name="Yang L."/>
            <person name="Pan H."/>
            <person name="Jiang H."/>
            <person name="Wei Q."/>
            <person name="Fang M."/>
            <person name="Yu H."/>
            <person name="Zhu C."/>
            <person name="Cai Y."/>
            <person name="He Y."/>
            <person name="Gan X."/>
            <person name="Zeng H."/>
            <person name="Yu D."/>
            <person name="Zhu Y."/>
            <person name="Jiang H."/>
            <person name="Qiu Q."/>
            <person name="Yang H."/>
            <person name="Zhang Y.E."/>
            <person name="Wang W."/>
            <person name="Zhu M."/>
            <person name="He S."/>
            <person name="Zhang G."/>
        </authorList>
    </citation>
    <scope>NUCLEOTIDE SEQUENCE</scope>
    <source>
        <strain evidence="13">Pddl_001</strain>
    </source>
</reference>
<dbReference type="EMBL" id="JAAWVQ010136889">
    <property type="protein sequence ID" value="MBN3284480.1"/>
    <property type="molecule type" value="Genomic_DNA"/>
</dbReference>
<evidence type="ECO:0000256" key="4">
    <source>
        <dbReference type="ARBA" id="ARBA00022853"/>
    </source>
</evidence>
<keyword evidence="8" id="KW-0804">Transcription</keyword>
<name>A0ABS2YCR1_POLSP</name>
<dbReference type="Pfam" id="PF05712">
    <property type="entry name" value="MRG"/>
    <property type="match status" value="1"/>
</dbReference>
<dbReference type="InterPro" id="IPR000276">
    <property type="entry name" value="GPCR_Rhodpsn"/>
</dbReference>
<feature type="transmembrane region" description="Helical" evidence="11">
    <location>
        <begin position="12"/>
        <end position="32"/>
    </location>
</feature>
<evidence type="ECO:0000313" key="13">
    <source>
        <dbReference type="EMBL" id="MBN3284480.1"/>
    </source>
</evidence>
<evidence type="ECO:0000256" key="11">
    <source>
        <dbReference type="SAM" id="Phobius"/>
    </source>
</evidence>
<dbReference type="SUPFAM" id="SSF81321">
    <property type="entry name" value="Family A G protein-coupled receptor-like"/>
    <property type="match status" value="1"/>
</dbReference>
<organism evidence="13 14">
    <name type="scientific">Polyodon spathula</name>
    <name type="common">North American paddlefish</name>
    <name type="synonym">Squalus spathula</name>
    <dbReference type="NCBI Taxonomy" id="7913"/>
    <lineage>
        <taxon>Eukaryota</taxon>
        <taxon>Metazoa</taxon>
        <taxon>Chordata</taxon>
        <taxon>Craniata</taxon>
        <taxon>Vertebrata</taxon>
        <taxon>Euteleostomi</taxon>
        <taxon>Actinopterygii</taxon>
        <taxon>Chondrostei</taxon>
        <taxon>Acipenseriformes</taxon>
        <taxon>Polyodontidae</taxon>
        <taxon>Polyodon</taxon>
    </lineage>
</organism>
<feature type="transmembrane region" description="Helical" evidence="11">
    <location>
        <begin position="52"/>
        <end position="73"/>
    </location>
</feature>